<evidence type="ECO:0000313" key="2">
    <source>
        <dbReference type="Proteomes" id="UP000681720"/>
    </source>
</evidence>
<protein>
    <submittedName>
        <fullName evidence="1">Uncharacterized protein</fullName>
    </submittedName>
</protein>
<sequence length="27" mass="3244">MYFDEHDYELAIKDLKEASAIDDRNLK</sequence>
<reference evidence="1" key="1">
    <citation type="submission" date="2021-02" db="EMBL/GenBank/DDBJ databases">
        <authorList>
            <person name="Nowell W R."/>
        </authorList>
    </citation>
    <scope>NUCLEOTIDE SEQUENCE</scope>
</reference>
<name>A0A8S2XCE5_9BILA</name>
<comment type="caution">
    <text evidence="1">The sequence shown here is derived from an EMBL/GenBank/DDBJ whole genome shotgun (WGS) entry which is preliminary data.</text>
</comment>
<gene>
    <name evidence="1" type="ORF">GIL414_LOCUS34024</name>
</gene>
<feature type="non-terminal residue" evidence="1">
    <location>
        <position position="27"/>
    </location>
</feature>
<organism evidence="1 2">
    <name type="scientific">Rotaria magnacalcarata</name>
    <dbReference type="NCBI Taxonomy" id="392030"/>
    <lineage>
        <taxon>Eukaryota</taxon>
        <taxon>Metazoa</taxon>
        <taxon>Spiralia</taxon>
        <taxon>Gnathifera</taxon>
        <taxon>Rotifera</taxon>
        <taxon>Eurotatoria</taxon>
        <taxon>Bdelloidea</taxon>
        <taxon>Philodinida</taxon>
        <taxon>Philodinidae</taxon>
        <taxon>Rotaria</taxon>
    </lineage>
</organism>
<proteinExistence type="predicted"/>
<evidence type="ECO:0000313" key="1">
    <source>
        <dbReference type="EMBL" id="CAF4485879.1"/>
    </source>
</evidence>
<dbReference type="EMBL" id="CAJOBJ010077346">
    <property type="protein sequence ID" value="CAF4485879.1"/>
    <property type="molecule type" value="Genomic_DNA"/>
</dbReference>
<accession>A0A8S2XCE5</accession>
<dbReference type="Proteomes" id="UP000681720">
    <property type="component" value="Unassembled WGS sequence"/>
</dbReference>
<dbReference type="AlphaFoldDB" id="A0A8S2XCE5"/>